<name>A0A7K3PW58_9ACTN</name>
<dbReference type="AlphaFoldDB" id="A0A7K3PW58"/>
<accession>A0A7K3PW58</accession>
<keyword evidence="1" id="KW-0805">Transcription regulation</keyword>
<dbReference type="Pfam" id="PF08220">
    <property type="entry name" value="HTH_DeoR"/>
    <property type="match status" value="1"/>
</dbReference>
<evidence type="ECO:0000313" key="5">
    <source>
        <dbReference type="Proteomes" id="UP000470446"/>
    </source>
</evidence>
<dbReference type="Proteomes" id="UP000470446">
    <property type="component" value="Unassembled WGS sequence"/>
</dbReference>
<organism evidence="4 5">
    <name type="scientific">Streptomyces coelicoflavus</name>
    <dbReference type="NCBI Taxonomy" id="285562"/>
    <lineage>
        <taxon>Bacteria</taxon>
        <taxon>Bacillati</taxon>
        <taxon>Actinomycetota</taxon>
        <taxon>Actinomycetes</taxon>
        <taxon>Kitasatosporales</taxon>
        <taxon>Streptomycetaceae</taxon>
        <taxon>Streptomyces</taxon>
    </lineage>
</organism>
<reference evidence="4 5" key="1">
    <citation type="submission" date="2020-01" db="EMBL/GenBank/DDBJ databases">
        <title>Insect and environment-associated Actinomycetes.</title>
        <authorList>
            <person name="Currrie C."/>
            <person name="Chevrette M."/>
            <person name="Carlson C."/>
            <person name="Stubbendieck R."/>
            <person name="Wendt-Pienkowski E."/>
        </authorList>
    </citation>
    <scope>NUCLEOTIDE SEQUENCE [LARGE SCALE GENOMIC DNA]</scope>
    <source>
        <strain evidence="4 5">SID14163</strain>
    </source>
</reference>
<sequence length="105" mass="11582">MRQRRARVRQLQTQGRSLRDIAAEVGVSKDTVRRDLAALKTPAAEDGERQLLLVVDEQLGKDLNLLAASYRLAGEDVARLVLHEAAEWIRRTIAARVAATGSVLP</sequence>
<dbReference type="GO" id="GO:0003700">
    <property type="term" value="F:DNA-binding transcription factor activity"/>
    <property type="evidence" value="ECO:0007669"/>
    <property type="project" value="InterPro"/>
</dbReference>
<keyword evidence="2" id="KW-0804">Transcription</keyword>
<feature type="domain" description="HTH deoR-type" evidence="3">
    <location>
        <begin position="17"/>
        <end position="41"/>
    </location>
</feature>
<evidence type="ECO:0000256" key="1">
    <source>
        <dbReference type="ARBA" id="ARBA00023015"/>
    </source>
</evidence>
<evidence type="ECO:0000256" key="2">
    <source>
        <dbReference type="ARBA" id="ARBA00023163"/>
    </source>
</evidence>
<evidence type="ECO:0000313" key="4">
    <source>
        <dbReference type="EMBL" id="NEB14218.1"/>
    </source>
</evidence>
<comment type="caution">
    <text evidence="4">The sequence shown here is derived from an EMBL/GenBank/DDBJ whole genome shotgun (WGS) entry which is preliminary data.</text>
</comment>
<proteinExistence type="predicted"/>
<dbReference type="InterPro" id="IPR001034">
    <property type="entry name" value="DeoR_HTH"/>
</dbReference>
<evidence type="ECO:0000259" key="3">
    <source>
        <dbReference type="Pfam" id="PF08220"/>
    </source>
</evidence>
<gene>
    <name evidence="4" type="ORF">G3I32_36245</name>
</gene>
<dbReference type="EMBL" id="JAAGMA010000963">
    <property type="protein sequence ID" value="NEB14218.1"/>
    <property type="molecule type" value="Genomic_DNA"/>
</dbReference>
<protein>
    <submittedName>
        <fullName evidence="4">DeoR family transcriptional regulator</fullName>
    </submittedName>
</protein>